<dbReference type="InterPro" id="IPR050237">
    <property type="entry name" value="ATP-dep_AMP-bd_enzyme"/>
</dbReference>
<dbReference type="InterPro" id="IPR042099">
    <property type="entry name" value="ANL_N_sf"/>
</dbReference>
<evidence type="ECO:0000313" key="2">
    <source>
        <dbReference type="EMBL" id="PCJ39536.1"/>
    </source>
</evidence>
<evidence type="ECO:0000259" key="1">
    <source>
        <dbReference type="Pfam" id="PF00501"/>
    </source>
</evidence>
<dbReference type="InterPro" id="IPR000873">
    <property type="entry name" value="AMP-dep_synth/lig_dom"/>
</dbReference>
<accession>A0A2A5C824</accession>
<dbReference type="PANTHER" id="PTHR43767:SF1">
    <property type="entry name" value="NONRIBOSOMAL PEPTIDE SYNTHASE PES1 (EUROFUNG)-RELATED"/>
    <property type="match status" value="1"/>
</dbReference>
<dbReference type="EMBL" id="NVWI01000014">
    <property type="protein sequence ID" value="PCJ39536.1"/>
    <property type="molecule type" value="Genomic_DNA"/>
</dbReference>
<gene>
    <name evidence="2" type="ORF">COA71_13860</name>
</gene>
<dbReference type="InterPro" id="IPR045851">
    <property type="entry name" value="AMP-bd_C_sf"/>
</dbReference>
<evidence type="ECO:0000313" key="3">
    <source>
        <dbReference type="Proteomes" id="UP000228987"/>
    </source>
</evidence>
<reference evidence="3" key="1">
    <citation type="submission" date="2017-08" db="EMBL/GenBank/DDBJ databases">
        <title>A dynamic microbial community with high functional redundancy inhabits the cold, oxic subseafloor aquifer.</title>
        <authorList>
            <person name="Tully B.J."/>
            <person name="Wheat C.G."/>
            <person name="Glazer B.T."/>
            <person name="Huber J.A."/>
        </authorList>
    </citation>
    <scope>NUCLEOTIDE SEQUENCE [LARGE SCALE GENOMIC DNA]</scope>
</reference>
<organism evidence="2 3">
    <name type="scientific">SAR86 cluster bacterium</name>
    <dbReference type="NCBI Taxonomy" id="2030880"/>
    <lineage>
        <taxon>Bacteria</taxon>
        <taxon>Pseudomonadati</taxon>
        <taxon>Pseudomonadota</taxon>
        <taxon>Gammaproteobacteria</taxon>
        <taxon>SAR86 cluster</taxon>
    </lineage>
</organism>
<dbReference type="Gene3D" id="3.40.50.12780">
    <property type="entry name" value="N-terminal domain of ligase-like"/>
    <property type="match status" value="1"/>
</dbReference>
<proteinExistence type="predicted"/>
<dbReference type="Pfam" id="PF00501">
    <property type="entry name" value="AMP-binding"/>
    <property type="match status" value="1"/>
</dbReference>
<protein>
    <recommendedName>
        <fullName evidence="1">AMP-dependent synthetase/ligase domain-containing protein</fullName>
    </recommendedName>
</protein>
<dbReference type="PANTHER" id="PTHR43767">
    <property type="entry name" value="LONG-CHAIN-FATTY-ACID--COA LIGASE"/>
    <property type="match status" value="1"/>
</dbReference>
<comment type="caution">
    <text evidence="2">The sequence shown here is derived from an EMBL/GenBank/DDBJ whole genome shotgun (WGS) entry which is preliminary data.</text>
</comment>
<dbReference type="GO" id="GO:0016878">
    <property type="term" value="F:acid-thiol ligase activity"/>
    <property type="evidence" value="ECO:0007669"/>
    <property type="project" value="UniProtKB-ARBA"/>
</dbReference>
<dbReference type="SUPFAM" id="SSF56801">
    <property type="entry name" value="Acetyl-CoA synthetase-like"/>
    <property type="match status" value="1"/>
</dbReference>
<sequence>MADTIGERWIDSAKNPSFKKEYLIIDTLGTKLSPIRALTGSIVLARHIKKISPEQNVATLLPTSAGAMLCNMAILLLGKTLVNLNYTASTKSIQSSIKQADIQTIYTSSRFLQRLEARGIDTSWLEESANIIILEKIRESTSFFQQALTLLRCKFSSPKKLKKRFLTKVDSETAAVILFSSGSEAEPKGIILSHRNILTNIDQFKVILKANENDVMLANLPLFHALGLTVTEFMPLLECVAIVCHADPTDAVATANAIHKYKVTIMFGTSTFFRLYIKNQKITPNLLEPLRLIVAGAEKLQTEVREEFFTKFGKVIYEGYGATETAPVASVNMPDETDNDGNIIINHKPGSVGLPVTDTEILIVDPETMETLPTGEAGMILIHGGQVMREYLNNPEKSKLALPEINGMTWYVSGDKGYLDEDGFLFIQDRYSRFAKIGGEMVALGQVEATIRKVIGDIELEVVAMNIPDSKKGETVIVLTNRSLDKSELRDKLLGNGLTTLSLPSAYFLVDEIPKLGSGKTDFGTAKKLAHRVSEIGNRYSKK</sequence>
<dbReference type="Gene3D" id="3.30.300.30">
    <property type="match status" value="1"/>
</dbReference>
<feature type="domain" description="AMP-dependent synthetase/ligase" evidence="1">
    <location>
        <begin position="45"/>
        <end position="392"/>
    </location>
</feature>
<dbReference type="Proteomes" id="UP000228987">
    <property type="component" value="Unassembled WGS sequence"/>
</dbReference>
<name>A0A2A5C824_9GAMM</name>
<dbReference type="AlphaFoldDB" id="A0A2A5C824"/>